<feature type="transmembrane region" description="Helical" evidence="1">
    <location>
        <begin position="154"/>
        <end position="178"/>
    </location>
</feature>
<proteinExistence type="predicted"/>
<accession>A0A9P5PB90</accession>
<organism evidence="2 3">
    <name type="scientific">Rhodocollybia butyracea</name>
    <dbReference type="NCBI Taxonomy" id="206335"/>
    <lineage>
        <taxon>Eukaryota</taxon>
        <taxon>Fungi</taxon>
        <taxon>Dikarya</taxon>
        <taxon>Basidiomycota</taxon>
        <taxon>Agaricomycotina</taxon>
        <taxon>Agaricomycetes</taxon>
        <taxon>Agaricomycetidae</taxon>
        <taxon>Agaricales</taxon>
        <taxon>Marasmiineae</taxon>
        <taxon>Omphalotaceae</taxon>
        <taxon>Rhodocollybia</taxon>
    </lineage>
</organism>
<keyword evidence="1" id="KW-1133">Transmembrane helix</keyword>
<dbReference type="AlphaFoldDB" id="A0A9P5PB90"/>
<keyword evidence="3" id="KW-1185">Reference proteome</keyword>
<comment type="caution">
    <text evidence="2">The sequence shown here is derived from an EMBL/GenBank/DDBJ whole genome shotgun (WGS) entry which is preliminary data.</text>
</comment>
<feature type="transmembrane region" description="Helical" evidence="1">
    <location>
        <begin position="43"/>
        <end position="68"/>
    </location>
</feature>
<dbReference type="Proteomes" id="UP000772434">
    <property type="component" value="Unassembled WGS sequence"/>
</dbReference>
<protein>
    <submittedName>
        <fullName evidence="2">Uncharacterized protein</fullName>
    </submittedName>
</protein>
<sequence length="252" mass="28164">MFLISAIFIGTLLEVLLYGAYVATFIRHVQILVLRRRKLPPRTFIYLSVASFLLLVIATVSVVSDFIFTAYTFESPINPIEFSGYDRKRNISNLYRSYILYSSCLCVIALPLVVFVVECVMASSDSFEEHKDLLEELKGLIIASGVPNLQPPSAYVQVGAIIINSAAINLVWLLTAFVTSTISSFVYEVFAGSFACVTYITAEDIDPLEYKWRQHSSECAANRKHGKELFSVGKTLKFKGAAIIQWNTSDVK</sequence>
<reference evidence="2" key="1">
    <citation type="submission" date="2020-11" db="EMBL/GenBank/DDBJ databases">
        <authorList>
            <consortium name="DOE Joint Genome Institute"/>
            <person name="Ahrendt S."/>
            <person name="Riley R."/>
            <person name="Andreopoulos W."/>
            <person name="Labutti K."/>
            <person name="Pangilinan J."/>
            <person name="Ruiz-Duenas F.J."/>
            <person name="Barrasa J.M."/>
            <person name="Sanchez-Garcia M."/>
            <person name="Camarero S."/>
            <person name="Miyauchi S."/>
            <person name="Serrano A."/>
            <person name="Linde D."/>
            <person name="Babiker R."/>
            <person name="Drula E."/>
            <person name="Ayuso-Fernandez I."/>
            <person name="Pacheco R."/>
            <person name="Padilla G."/>
            <person name="Ferreira P."/>
            <person name="Barriuso J."/>
            <person name="Kellner H."/>
            <person name="Castanera R."/>
            <person name="Alfaro M."/>
            <person name="Ramirez L."/>
            <person name="Pisabarro A.G."/>
            <person name="Kuo A."/>
            <person name="Tritt A."/>
            <person name="Lipzen A."/>
            <person name="He G."/>
            <person name="Yan M."/>
            <person name="Ng V."/>
            <person name="Cullen D."/>
            <person name="Martin F."/>
            <person name="Rosso M.-N."/>
            <person name="Henrissat B."/>
            <person name="Hibbett D."/>
            <person name="Martinez A.T."/>
            <person name="Grigoriev I.V."/>
        </authorList>
    </citation>
    <scope>NUCLEOTIDE SEQUENCE</scope>
    <source>
        <strain evidence="2">AH 40177</strain>
    </source>
</reference>
<evidence type="ECO:0000256" key="1">
    <source>
        <dbReference type="SAM" id="Phobius"/>
    </source>
</evidence>
<gene>
    <name evidence="2" type="ORF">BDP27DRAFT_1370331</name>
</gene>
<dbReference type="OrthoDB" id="2751465at2759"/>
<evidence type="ECO:0000313" key="3">
    <source>
        <dbReference type="Proteomes" id="UP000772434"/>
    </source>
</evidence>
<name>A0A9P5PB90_9AGAR</name>
<keyword evidence="1" id="KW-0812">Transmembrane</keyword>
<dbReference type="EMBL" id="JADNRY010000232">
    <property type="protein sequence ID" value="KAF9060683.1"/>
    <property type="molecule type" value="Genomic_DNA"/>
</dbReference>
<evidence type="ECO:0000313" key="2">
    <source>
        <dbReference type="EMBL" id="KAF9060683.1"/>
    </source>
</evidence>
<feature type="transmembrane region" description="Helical" evidence="1">
    <location>
        <begin position="98"/>
        <end position="117"/>
    </location>
</feature>
<keyword evidence="1" id="KW-0472">Membrane</keyword>
<feature type="transmembrane region" description="Helical" evidence="1">
    <location>
        <begin position="185"/>
        <end position="202"/>
    </location>
</feature>